<dbReference type="InterPro" id="IPR046450">
    <property type="entry name" value="PA_dom_sf"/>
</dbReference>
<keyword evidence="2" id="KW-0325">Glycoprotein</keyword>
<protein>
    <recommendedName>
        <fullName evidence="4">PA domain-containing protein</fullName>
    </recommendedName>
</protein>
<organism evidence="5">
    <name type="scientific">Medioppia subpectinata</name>
    <dbReference type="NCBI Taxonomy" id="1979941"/>
    <lineage>
        <taxon>Eukaryota</taxon>
        <taxon>Metazoa</taxon>
        <taxon>Ecdysozoa</taxon>
        <taxon>Arthropoda</taxon>
        <taxon>Chelicerata</taxon>
        <taxon>Arachnida</taxon>
        <taxon>Acari</taxon>
        <taxon>Acariformes</taxon>
        <taxon>Sarcoptiformes</taxon>
        <taxon>Oribatida</taxon>
        <taxon>Brachypylina</taxon>
        <taxon>Oppioidea</taxon>
        <taxon>Oppiidae</taxon>
        <taxon>Medioppia</taxon>
    </lineage>
</organism>
<dbReference type="InterPro" id="IPR003137">
    <property type="entry name" value="PA_domain"/>
</dbReference>
<dbReference type="Proteomes" id="UP000759131">
    <property type="component" value="Unassembled WGS sequence"/>
</dbReference>
<dbReference type="OrthoDB" id="206201at2759"/>
<keyword evidence="1" id="KW-0732">Signal</keyword>
<accession>A0A7R9KH12</accession>
<dbReference type="Gene3D" id="3.50.30.30">
    <property type="match status" value="1"/>
</dbReference>
<reference evidence="5" key="1">
    <citation type="submission" date="2020-11" db="EMBL/GenBank/DDBJ databases">
        <authorList>
            <person name="Tran Van P."/>
        </authorList>
    </citation>
    <scope>NUCLEOTIDE SEQUENCE</scope>
</reference>
<dbReference type="Pfam" id="PF02225">
    <property type="entry name" value="PA"/>
    <property type="match status" value="1"/>
</dbReference>
<keyword evidence="3" id="KW-0472">Membrane</keyword>
<dbReference type="PANTHER" id="PTHR22702">
    <property type="entry name" value="PROTEASE-ASSOCIATED DOMAIN-CONTAINING PROTEIN"/>
    <property type="match status" value="1"/>
</dbReference>
<proteinExistence type="predicted"/>
<keyword evidence="6" id="KW-1185">Reference proteome</keyword>
<evidence type="ECO:0000313" key="5">
    <source>
        <dbReference type="EMBL" id="CAD7622960.1"/>
    </source>
</evidence>
<dbReference type="SUPFAM" id="SSF52025">
    <property type="entry name" value="PA domain"/>
    <property type="match status" value="1"/>
</dbReference>
<evidence type="ECO:0000256" key="1">
    <source>
        <dbReference type="ARBA" id="ARBA00022729"/>
    </source>
</evidence>
<name>A0A7R9KH12_9ACAR</name>
<feature type="transmembrane region" description="Helical" evidence="3">
    <location>
        <begin position="12"/>
        <end position="31"/>
    </location>
</feature>
<evidence type="ECO:0000259" key="4">
    <source>
        <dbReference type="Pfam" id="PF02225"/>
    </source>
</evidence>
<keyword evidence="3" id="KW-1133">Transmembrane helix</keyword>
<dbReference type="AlphaFoldDB" id="A0A7R9KH12"/>
<dbReference type="EMBL" id="OC855950">
    <property type="protein sequence ID" value="CAD7622960.1"/>
    <property type="molecule type" value="Genomic_DNA"/>
</dbReference>
<gene>
    <name evidence="5" type="ORF">OSB1V03_LOCUS3421</name>
</gene>
<keyword evidence="3" id="KW-0812">Transmembrane</keyword>
<evidence type="ECO:0000313" key="6">
    <source>
        <dbReference type="Proteomes" id="UP000759131"/>
    </source>
</evidence>
<sequence>MKAFKAKLSLKLINHLLVYLILFEMLATITGDVLSSLLAEEDIHFEIVEPESLRYTYRARMAQNFGTSFEKRYSNINLVIVEPNDSCTTIVNRLELINNIGLIERGGCAFLAKCIAAEKNGMIGVIIYDNNNDNDDQYIEMVTDNPSPNCSIPAAFLLGKDGHMIRRALDAHRLNRAVVNIPINVSHMSVKVRQPPWVVW</sequence>
<dbReference type="PANTHER" id="PTHR22702:SF1">
    <property type="entry name" value="PROTEASE-ASSOCIATED DOMAIN-CONTAINING PROTEIN 1"/>
    <property type="match status" value="1"/>
</dbReference>
<evidence type="ECO:0000256" key="3">
    <source>
        <dbReference type="SAM" id="Phobius"/>
    </source>
</evidence>
<feature type="domain" description="PA" evidence="4">
    <location>
        <begin position="78"/>
        <end position="164"/>
    </location>
</feature>
<dbReference type="EMBL" id="CAJPIZ010001375">
    <property type="protein sequence ID" value="CAG2103390.1"/>
    <property type="molecule type" value="Genomic_DNA"/>
</dbReference>
<evidence type="ECO:0000256" key="2">
    <source>
        <dbReference type="ARBA" id="ARBA00023180"/>
    </source>
</evidence>